<keyword evidence="7" id="KW-1185">Reference proteome</keyword>
<dbReference type="InterPro" id="IPR000832">
    <property type="entry name" value="GPCR_2_secretin-like"/>
</dbReference>
<gene>
    <name evidence="6" type="ORF">H0486_12420</name>
</gene>
<keyword evidence="2 5" id="KW-0812">Transmembrane</keyword>
<keyword evidence="4 5" id="KW-0472">Membrane</keyword>
<feature type="transmembrane region" description="Helical" evidence="5">
    <location>
        <begin position="12"/>
        <end position="30"/>
    </location>
</feature>
<name>A0A839K3U3_9FIRM</name>
<accession>A0A839K3U3</accession>
<evidence type="ECO:0000256" key="5">
    <source>
        <dbReference type="SAM" id="Phobius"/>
    </source>
</evidence>
<feature type="transmembrane region" description="Helical" evidence="5">
    <location>
        <begin position="106"/>
        <end position="129"/>
    </location>
</feature>
<evidence type="ECO:0000256" key="3">
    <source>
        <dbReference type="ARBA" id="ARBA00022989"/>
    </source>
</evidence>
<feature type="transmembrane region" description="Helical" evidence="5">
    <location>
        <begin position="42"/>
        <end position="72"/>
    </location>
</feature>
<dbReference type="RefSeq" id="WP_228353309.1">
    <property type="nucleotide sequence ID" value="NZ_JACEGA010000001.1"/>
</dbReference>
<sequence>MLGKLFKHEMKATARLLLPLYVVIVVLTIMDRIVLNLDVFEGIMFFIPGMLTTLYVISLIAIVVVTIVMLIIRFYKNLISDEGYLMFTLPVKTHQLINAKMFASTIWIIASIVAVCTSVFALLITPNAFADIIRELRRIFSEIISTLDANAALFYTELILLTLFSIINNILKVYMSIAIGQLLNRYKILGGIAAYIIINIVLQFIGTILLVVGASVFEKRMYEFSVLPQIAMPLTLLLVILLSIIYYVVTHFIFSKKLNLE</sequence>
<dbReference type="PRINTS" id="PR00249">
    <property type="entry name" value="GPCRSECRETIN"/>
</dbReference>
<evidence type="ECO:0000256" key="2">
    <source>
        <dbReference type="ARBA" id="ARBA00022692"/>
    </source>
</evidence>
<keyword evidence="3 5" id="KW-1133">Transmembrane helix</keyword>
<comment type="subcellular location">
    <subcellularLocation>
        <location evidence="1">Membrane</location>
        <topology evidence="1">Multi-pass membrane protein</topology>
    </subcellularLocation>
</comment>
<evidence type="ECO:0000256" key="4">
    <source>
        <dbReference type="ARBA" id="ARBA00023136"/>
    </source>
</evidence>
<proteinExistence type="predicted"/>
<protein>
    <submittedName>
        <fullName evidence="6">Uncharacterized protein</fullName>
    </submittedName>
</protein>
<organism evidence="6 7">
    <name type="scientific">Variimorphobacter saccharofermentans</name>
    <dbReference type="NCBI Taxonomy" id="2755051"/>
    <lineage>
        <taxon>Bacteria</taxon>
        <taxon>Bacillati</taxon>
        <taxon>Bacillota</taxon>
        <taxon>Clostridia</taxon>
        <taxon>Lachnospirales</taxon>
        <taxon>Lachnospiraceae</taxon>
        <taxon>Variimorphobacter</taxon>
    </lineage>
</organism>
<evidence type="ECO:0000313" key="6">
    <source>
        <dbReference type="EMBL" id="MBB2183679.1"/>
    </source>
</evidence>
<dbReference type="GO" id="GO:0016020">
    <property type="term" value="C:membrane"/>
    <property type="evidence" value="ECO:0007669"/>
    <property type="project" value="UniProtKB-SubCell"/>
</dbReference>
<comment type="caution">
    <text evidence="6">The sequence shown here is derived from an EMBL/GenBank/DDBJ whole genome shotgun (WGS) entry which is preliminary data.</text>
</comment>
<dbReference type="AlphaFoldDB" id="A0A839K3U3"/>
<dbReference type="Proteomes" id="UP000574276">
    <property type="component" value="Unassembled WGS sequence"/>
</dbReference>
<dbReference type="EMBL" id="JACEGA010000001">
    <property type="protein sequence ID" value="MBB2183679.1"/>
    <property type="molecule type" value="Genomic_DNA"/>
</dbReference>
<feature type="transmembrane region" description="Helical" evidence="5">
    <location>
        <begin position="192"/>
        <end position="217"/>
    </location>
</feature>
<evidence type="ECO:0000256" key="1">
    <source>
        <dbReference type="ARBA" id="ARBA00004141"/>
    </source>
</evidence>
<evidence type="ECO:0000313" key="7">
    <source>
        <dbReference type="Proteomes" id="UP000574276"/>
    </source>
</evidence>
<feature type="transmembrane region" description="Helical" evidence="5">
    <location>
        <begin position="149"/>
        <end position="171"/>
    </location>
</feature>
<reference evidence="6 7" key="1">
    <citation type="submission" date="2020-07" db="EMBL/GenBank/DDBJ databases">
        <title>Characterization and genome sequencing of isolate MD1, a novel member within the family Lachnospiraceae.</title>
        <authorList>
            <person name="Rettenmaier R."/>
            <person name="Di Bello L."/>
            <person name="Zinser C."/>
            <person name="Scheitz K."/>
            <person name="Liebl W."/>
            <person name="Zverlov V."/>
        </authorList>
    </citation>
    <scope>NUCLEOTIDE SEQUENCE [LARGE SCALE GENOMIC DNA]</scope>
    <source>
        <strain evidence="6 7">MD1</strain>
    </source>
</reference>
<dbReference type="GO" id="GO:0004930">
    <property type="term" value="F:G protein-coupled receptor activity"/>
    <property type="evidence" value="ECO:0007669"/>
    <property type="project" value="InterPro"/>
</dbReference>
<feature type="transmembrane region" description="Helical" evidence="5">
    <location>
        <begin position="229"/>
        <end position="249"/>
    </location>
</feature>